<evidence type="ECO:0000259" key="2">
    <source>
        <dbReference type="Pfam" id="PF00149"/>
    </source>
</evidence>
<evidence type="ECO:0000256" key="1">
    <source>
        <dbReference type="ARBA" id="ARBA00022801"/>
    </source>
</evidence>
<gene>
    <name evidence="3" type="ORF">IWT30_00357</name>
</gene>
<name>A0A1Z5I9F6_9LACO</name>
<dbReference type="AlphaFoldDB" id="A0A1Z5I9F6"/>
<dbReference type="PIRSF" id="PIRSF033091">
    <property type="entry name" value="Pesterase_YhaO"/>
    <property type="match status" value="1"/>
</dbReference>
<keyword evidence="4" id="KW-1185">Reference proteome</keyword>
<proteinExistence type="predicted"/>
<organism evidence="3 4">
    <name type="scientific">Secundilactobacillus mixtipabuli</name>
    <dbReference type="NCBI Taxonomy" id="1435342"/>
    <lineage>
        <taxon>Bacteria</taxon>
        <taxon>Bacillati</taxon>
        <taxon>Bacillota</taxon>
        <taxon>Bacilli</taxon>
        <taxon>Lactobacillales</taxon>
        <taxon>Lactobacillaceae</taxon>
        <taxon>Secundilactobacillus</taxon>
    </lineage>
</organism>
<dbReference type="OrthoDB" id="9773856at2"/>
<dbReference type="Gene3D" id="3.60.21.10">
    <property type="match status" value="1"/>
</dbReference>
<dbReference type="RefSeq" id="WP_089108242.1">
    <property type="nucleotide sequence ID" value="NZ_BCMF01000002.1"/>
</dbReference>
<evidence type="ECO:0000313" key="4">
    <source>
        <dbReference type="Proteomes" id="UP000198374"/>
    </source>
</evidence>
<keyword evidence="1" id="KW-0378">Hydrolase</keyword>
<dbReference type="PANTHER" id="PTHR30337:SF7">
    <property type="entry name" value="PHOSPHOESTERASE"/>
    <property type="match status" value="1"/>
</dbReference>
<feature type="domain" description="Calcineurin-like phosphoesterase" evidence="2">
    <location>
        <begin position="1"/>
        <end position="197"/>
    </location>
</feature>
<accession>A0A1Z5I9F6</accession>
<evidence type="ECO:0000313" key="3">
    <source>
        <dbReference type="EMBL" id="GAW98412.1"/>
    </source>
</evidence>
<reference evidence="3 4" key="1">
    <citation type="submission" date="2015-11" db="EMBL/GenBank/DDBJ databases">
        <title>Draft genome sequences of new species of the genus Lactobacillus isolated from orchardgrass silage.</title>
        <authorList>
            <person name="Tohno M."/>
            <person name="Tanizawa Y."/>
            <person name="Arita M."/>
        </authorList>
    </citation>
    <scope>NUCLEOTIDE SEQUENCE [LARGE SCALE GENOMIC DNA]</scope>
    <source>
        <strain evidence="3 4">IWT30</strain>
    </source>
</reference>
<dbReference type="EMBL" id="BCMF01000002">
    <property type="protein sequence ID" value="GAW98412.1"/>
    <property type="molecule type" value="Genomic_DNA"/>
</dbReference>
<dbReference type="InterPro" id="IPR041796">
    <property type="entry name" value="Mre11_N"/>
</dbReference>
<dbReference type="InterPro" id="IPR029052">
    <property type="entry name" value="Metallo-depent_PP-like"/>
</dbReference>
<dbReference type="Pfam" id="PF00149">
    <property type="entry name" value="Metallophos"/>
    <property type="match status" value="1"/>
</dbReference>
<sequence>MKFIHAADLHLDSPFEGLQRLPKALWQQIHEAPFKATEKMVTDAIDEQVDFVLLVGDLFDRETQSVSAQVFLNEQLQRLIDAGIAVFVSFGNHDYLTADQTLSLPEGVTVFGSDVTTELLTTADHSRVAISGFSYADRWLEEDVVEKFPKRSTADFQIGMLHGAQKQGESNHYAPFTVGELAATNYDYWALGHIHKPGVLAKQPPIIYSGTIQGRHKLESGEHGYQLVSSQGQQLRRQFVAVDQVRWASLSLAVDEETTDDSLIQAVQAALLEMKTAVFQLIDLKLTGIEKLSASLLSRLNDGTWLERLDQAQKKAYRQSQAWVYEVTVQPSSQPVRYAKLDAAYWQRAQETVFTPDNVEMTAGKLMQYAFIANHLRDPKTTAKLMDQAKNDLLAQSRLEEENDADHDD</sequence>
<dbReference type="InterPro" id="IPR004843">
    <property type="entry name" value="Calcineurin-like_PHP"/>
</dbReference>
<dbReference type="InterPro" id="IPR014576">
    <property type="entry name" value="Pesterase_YhaO"/>
</dbReference>
<dbReference type="SUPFAM" id="SSF56300">
    <property type="entry name" value="Metallo-dependent phosphatases"/>
    <property type="match status" value="1"/>
</dbReference>
<dbReference type="GO" id="GO:0016787">
    <property type="term" value="F:hydrolase activity"/>
    <property type="evidence" value="ECO:0007669"/>
    <property type="project" value="UniProtKB-KW"/>
</dbReference>
<dbReference type="Proteomes" id="UP000198374">
    <property type="component" value="Unassembled WGS sequence"/>
</dbReference>
<dbReference type="PANTHER" id="PTHR30337">
    <property type="entry name" value="COMPONENT OF ATP-DEPENDENT DSDNA EXONUCLEASE"/>
    <property type="match status" value="1"/>
</dbReference>
<protein>
    <submittedName>
        <fullName evidence="3">Phosphoesterase</fullName>
    </submittedName>
</protein>
<dbReference type="InterPro" id="IPR050535">
    <property type="entry name" value="DNA_Repair-Maintenance_Comp"/>
</dbReference>
<comment type="caution">
    <text evidence="3">The sequence shown here is derived from an EMBL/GenBank/DDBJ whole genome shotgun (WGS) entry which is preliminary data.</text>
</comment>
<dbReference type="CDD" id="cd00840">
    <property type="entry name" value="MPP_Mre11_N"/>
    <property type="match status" value="1"/>
</dbReference>